<dbReference type="GO" id="GO:0005765">
    <property type="term" value="C:lysosomal membrane"/>
    <property type="evidence" value="ECO:0007669"/>
    <property type="project" value="UniProtKB-SubCell"/>
</dbReference>
<evidence type="ECO:0000256" key="5">
    <source>
        <dbReference type="ARBA" id="ARBA00022723"/>
    </source>
</evidence>
<dbReference type="EMBL" id="JH816790">
    <property type="protein sequence ID" value="EKC33606.1"/>
    <property type="molecule type" value="Genomic_DNA"/>
</dbReference>
<dbReference type="InterPro" id="IPR037519">
    <property type="entry name" value="LITAF_fam"/>
</dbReference>
<organism evidence="8">
    <name type="scientific">Magallana gigas</name>
    <name type="common">Pacific oyster</name>
    <name type="synonym">Crassostrea gigas</name>
    <dbReference type="NCBI Taxonomy" id="29159"/>
    <lineage>
        <taxon>Eukaryota</taxon>
        <taxon>Metazoa</taxon>
        <taxon>Spiralia</taxon>
        <taxon>Lophotrochozoa</taxon>
        <taxon>Mollusca</taxon>
        <taxon>Bivalvia</taxon>
        <taxon>Autobranchia</taxon>
        <taxon>Pteriomorphia</taxon>
        <taxon>Ostreida</taxon>
        <taxon>Ostreoidea</taxon>
        <taxon>Ostreidae</taxon>
        <taxon>Magallana</taxon>
    </lineage>
</organism>
<dbReference type="PANTHER" id="PTHR23292:SF6">
    <property type="entry name" value="FI16602P1-RELATED"/>
    <property type="match status" value="1"/>
</dbReference>
<gene>
    <name evidence="8" type="ORF">CGI_10017758</name>
</gene>
<evidence type="ECO:0000256" key="2">
    <source>
        <dbReference type="ARBA" id="ARBA00004481"/>
    </source>
</evidence>
<accession>K1RHJ7</accession>
<evidence type="ECO:0000256" key="1">
    <source>
        <dbReference type="ARBA" id="ARBA00004414"/>
    </source>
</evidence>
<dbReference type="GO" id="GO:0008270">
    <property type="term" value="F:zinc ion binding"/>
    <property type="evidence" value="ECO:0007669"/>
    <property type="project" value="TreeGrafter"/>
</dbReference>
<keyword evidence="6" id="KW-0862">Zinc</keyword>
<proteinExistence type="inferred from homology"/>
<evidence type="ECO:0000313" key="8">
    <source>
        <dbReference type="EMBL" id="EKC33606.1"/>
    </source>
</evidence>
<sequence length="191" mass="21403">MSSNQDTKAIIIQPEGRGRTPLQEWPVHTECPHCGGFILTSLEYETGTLTWIMCFFIMFIGLFLGCCLVPFCMDGCKDIAHICPDCKKESATGGALSLLLCALDDSVQTGGYYIDGQLMDHTPSVPVSVYDERLTKKLWEVSERLMGTFEERKITSGTKISNGRVIDRLNCKTGIMSELELAKRRRDEEHL</sequence>
<dbReference type="InParanoid" id="K1RHJ7"/>
<evidence type="ECO:0000256" key="4">
    <source>
        <dbReference type="ARBA" id="ARBA00005975"/>
    </source>
</evidence>
<protein>
    <submittedName>
        <fullName evidence="8">Lipopolysaccharide-induced tumor necrosis factor-alpha factor-like protein</fullName>
    </submittedName>
</protein>
<dbReference type="SMART" id="SM00714">
    <property type="entry name" value="LITAF"/>
    <property type="match status" value="1"/>
</dbReference>
<comment type="subcellular location">
    <subcellularLocation>
        <location evidence="2">Endosome membrane</location>
        <topology evidence="2">Peripheral membrane protein</topology>
    </subcellularLocation>
    <subcellularLocation>
        <location evidence="1">Late endosome membrane</location>
    </subcellularLocation>
    <subcellularLocation>
        <location evidence="3">Lysosome membrane</location>
        <topology evidence="3">Peripheral membrane protein</topology>
        <orientation evidence="3">Cytoplasmic side</orientation>
    </subcellularLocation>
</comment>
<evidence type="ECO:0000256" key="6">
    <source>
        <dbReference type="ARBA" id="ARBA00022833"/>
    </source>
</evidence>
<dbReference type="HOGENOM" id="CLU_1422757_0_0_1"/>
<dbReference type="GO" id="GO:0031902">
    <property type="term" value="C:late endosome membrane"/>
    <property type="evidence" value="ECO:0007669"/>
    <property type="project" value="UniProtKB-SubCell"/>
</dbReference>
<keyword evidence="7" id="KW-0472">Membrane</keyword>
<evidence type="ECO:0000256" key="7">
    <source>
        <dbReference type="ARBA" id="ARBA00023136"/>
    </source>
</evidence>
<dbReference type="PANTHER" id="PTHR23292">
    <property type="entry name" value="LIPOPOLYSACCHARIDE-INDUCED TUMOR NECROSIS FACTOR-ALPHA FACTOR"/>
    <property type="match status" value="1"/>
</dbReference>
<evidence type="ECO:0000256" key="3">
    <source>
        <dbReference type="ARBA" id="ARBA00004630"/>
    </source>
</evidence>
<name>K1RHJ7_MAGGI</name>
<reference evidence="8" key="1">
    <citation type="journal article" date="2012" name="Nature">
        <title>The oyster genome reveals stress adaptation and complexity of shell formation.</title>
        <authorList>
            <person name="Zhang G."/>
            <person name="Fang X."/>
            <person name="Guo X."/>
            <person name="Li L."/>
            <person name="Luo R."/>
            <person name="Xu F."/>
            <person name="Yang P."/>
            <person name="Zhang L."/>
            <person name="Wang X."/>
            <person name="Qi H."/>
            <person name="Xiong Z."/>
            <person name="Que H."/>
            <person name="Xie Y."/>
            <person name="Holland P.W."/>
            <person name="Paps J."/>
            <person name="Zhu Y."/>
            <person name="Wu F."/>
            <person name="Chen Y."/>
            <person name="Wang J."/>
            <person name="Peng C."/>
            <person name="Meng J."/>
            <person name="Yang L."/>
            <person name="Liu J."/>
            <person name="Wen B."/>
            <person name="Zhang N."/>
            <person name="Huang Z."/>
            <person name="Zhu Q."/>
            <person name="Feng Y."/>
            <person name="Mount A."/>
            <person name="Hedgecock D."/>
            <person name="Xu Z."/>
            <person name="Liu Y."/>
            <person name="Domazet-Loso T."/>
            <person name="Du Y."/>
            <person name="Sun X."/>
            <person name="Zhang S."/>
            <person name="Liu B."/>
            <person name="Cheng P."/>
            <person name="Jiang X."/>
            <person name="Li J."/>
            <person name="Fan D."/>
            <person name="Wang W."/>
            <person name="Fu W."/>
            <person name="Wang T."/>
            <person name="Wang B."/>
            <person name="Zhang J."/>
            <person name="Peng Z."/>
            <person name="Li Y."/>
            <person name="Li N."/>
            <person name="Wang J."/>
            <person name="Chen M."/>
            <person name="He Y."/>
            <person name="Tan F."/>
            <person name="Song X."/>
            <person name="Zheng Q."/>
            <person name="Huang R."/>
            <person name="Yang H."/>
            <person name="Du X."/>
            <person name="Chen L."/>
            <person name="Yang M."/>
            <person name="Gaffney P.M."/>
            <person name="Wang S."/>
            <person name="Luo L."/>
            <person name="She Z."/>
            <person name="Ming Y."/>
            <person name="Huang W."/>
            <person name="Zhang S."/>
            <person name="Huang B."/>
            <person name="Zhang Y."/>
            <person name="Qu T."/>
            <person name="Ni P."/>
            <person name="Miao G."/>
            <person name="Wang J."/>
            <person name="Wang Q."/>
            <person name="Steinberg C.E."/>
            <person name="Wang H."/>
            <person name="Li N."/>
            <person name="Qian L."/>
            <person name="Zhang G."/>
            <person name="Li Y."/>
            <person name="Yang H."/>
            <person name="Liu X."/>
            <person name="Wang J."/>
            <person name="Yin Y."/>
            <person name="Wang J."/>
        </authorList>
    </citation>
    <scope>NUCLEOTIDE SEQUENCE [LARGE SCALE GENOMIC DNA]</scope>
    <source>
        <strain evidence="8">05x7-T-G4-1.051#20</strain>
    </source>
</reference>
<dbReference type="AlphaFoldDB" id="K1RHJ7"/>
<dbReference type="InterPro" id="IPR006629">
    <property type="entry name" value="LITAF"/>
</dbReference>
<comment type="similarity">
    <text evidence="4">Belongs to the CDIP1/LITAF family.</text>
</comment>
<dbReference type="Pfam" id="PF10601">
    <property type="entry name" value="zf-LITAF-like"/>
    <property type="match status" value="1"/>
</dbReference>
<keyword evidence="5" id="KW-0479">Metal-binding</keyword>
<dbReference type="PROSITE" id="PS51837">
    <property type="entry name" value="LITAF"/>
    <property type="match status" value="1"/>
</dbReference>